<dbReference type="NCBIfam" id="TIGR04183">
    <property type="entry name" value="Por_Secre_tail"/>
    <property type="match status" value="1"/>
</dbReference>
<organism evidence="2 3">
    <name type="scientific">candidate division TA06 bacterium</name>
    <dbReference type="NCBI Taxonomy" id="2250710"/>
    <lineage>
        <taxon>Bacteria</taxon>
        <taxon>Bacteria division TA06</taxon>
    </lineage>
</organism>
<comment type="caution">
    <text evidence="2">The sequence shown here is derived from an EMBL/GenBank/DDBJ whole genome shotgun (WGS) entry which is preliminary data.</text>
</comment>
<reference evidence="2 3" key="1">
    <citation type="submission" date="2018-06" db="EMBL/GenBank/DDBJ databases">
        <title>Extensive metabolic versatility and redundancy in microbially diverse, dynamic hydrothermal sediments.</title>
        <authorList>
            <person name="Dombrowski N."/>
            <person name="Teske A."/>
            <person name="Baker B.J."/>
        </authorList>
    </citation>
    <scope>NUCLEOTIDE SEQUENCE [LARGE SCALE GENOMIC DNA]</scope>
    <source>
        <strain evidence="2">B10_G13</strain>
    </source>
</reference>
<evidence type="ECO:0000256" key="1">
    <source>
        <dbReference type="SAM" id="MobiDB-lite"/>
    </source>
</evidence>
<dbReference type="Proteomes" id="UP000271125">
    <property type="component" value="Unassembled WGS sequence"/>
</dbReference>
<dbReference type="InterPro" id="IPR026444">
    <property type="entry name" value="Secre_tail"/>
</dbReference>
<feature type="region of interest" description="Disordered" evidence="1">
    <location>
        <begin position="1"/>
        <end position="20"/>
    </location>
</feature>
<accession>A0A660SCS2</accession>
<name>A0A660SCS2_UNCT6</name>
<dbReference type="EMBL" id="QNBD01000267">
    <property type="protein sequence ID" value="RKX68487.1"/>
    <property type="molecule type" value="Genomic_DNA"/>
</dbReference>
<feature type="non-terminal residue" evidence="2">
    <location>
        <position position="1"/>
    </location>
</feature>
<gene>
    <name evidence="2" type="ORF">DRP43_05545</name>
</gene>
<protein>
    <recommendedName>
        <fullName evidence="4">Secretion system C-terminal sorting domain-containing protein</fullName>
    </recommendedName>
</protein>
<dbReference type="AlphaFoldDB" id="A0A660SCS2"/>
<proteinExistence type="predicted"/>
<evidence type="ECO:0000313" key="3">
    <source>
        <dbReference type="Proteomes" id="UP000271125"/>
    </source>
</evidence>
<evidence type="ECO:0000313" key="2">
    <source>
        <dbReference type="EMBL" id="RKX68487.1"/>
    </source>
</evidence>
<dbReference type="Gene3D" id="2.60.40.4070">
    <property type="match status" value="1"/>
</dbReference>
<sequence>ASTDASTNSNRSSDPSNAPDSFHTFTILPSSGVTMLFNYSGTQDYTERDYYAYITALTEAGYSFDTYDRDECNSVYGFYDMMLFSMPTPSSDDSSEVNKLLSWMDSGIPTNKKKLFITSCDLGYQQSGHPNGYPNLELFQNYLFADYLGGGNDGLDDNPTTVTNGKIWGVSGLFSEGDTISVFARSPDVINPDNTVPYSRSIFTFGDGAWVAHGDTNQACGLQVEYPNYNAVYISFNFWEIDSLFRPTLIQQSFQWMAGIKQRNVSITHQEFSIRSIILSSDNNDGVRIFYTIPTESNVEIDIYGIDGRSFGTLFSGKRESGVYHTDLNKKLSSGIYFIRLKAKTSTNSIYTKTSKLIVL</sequence>
<evidence type="ECO:0008006" key="4">
    <source>
        <dbReference type="Google" id="ProtNLM"/>
    </source>
</evidence>